<dbReference type="GO" id="GO:0005886">
    <property type="term" value="C:plasma membrane"/>
    <property type="evidence" value="ECO:0007669"/>
    <property type="project" value="TreeGrafter"/>
</dbReference>
<accession>A0A382N224</accession>
<evidence type="ECO:0000313" key="1">
    <source>
        <dbReference type="EMBL" id="SVC55234.1"/>
    </source>
</evidence>
<protein>
    <submittedName>
        <fullName evidence="1">Uncharacterized protein</fullName>
    </submittedName>
</protein>
<sequence length="374" mass="41110">SSVTGKARVKSFADPEYSIKINAKGLKTNAVASVVDALKNNQDGTIDFNVSGRGNLDRVEDSLFKGSAVLKGLIFKWAGIETPLTLSADVRYSGDTYNVRVGKMESGRSQLAFSGVYKNKEHPELVAKLIGKTLAVDELISEKTDDDGVEISFKEILEKSRLLSSGTSKISVDLEQLDYKWLTLSDVSGRFSLKDQEIVFDGLQVGLQNPIKLDGKFSVQDSEVIRFETQLQAKDVEARKLLSMFGNHFRDGLTGNVKKLDLSFRSRGRNLSESIRTLNGKASLHLAKGTIDKKKLKAGTFDLFGLEMPVEDKSKIEIDPGFSNYVDISGDFAHIGGIAETENFTYETGQRKSFIVGKFDLNNLEMDTVVGVAP</sequence>
<reference evidence="1" key="1">
    <citation type="submission" date="2018-05" db="EMBL/GenBank/DDBJ databases">
        <authorList>
            <person name="Lanie J.A."/>
            <person name="Ng W.-L."/>
            <person name="Kazmierczak K.M."/>
            <person name="Andrzejewski T.M."/>
            <person name="Davidsen T.M."/>
            <person name="Wayne K.J."/>
            <person name="Tettelin H."/>
            <person name="Glass J.I."/>
            <person name="Rusch D."/>
            <person name="Podicherti R."/>
            <person name="Tsui H.-C.T."/>
            <person name="Winkler M.E."/>
        </authorList>
    </citation>
    <scope>NUCLEOTIDE SEQUENCE</scope>
</reference>
<name>A0A382N224_9ZZZZ</name>
<feature type="non-terminal residue" evidence="1">
    <location>
        <position position="374"/>
    </location>
</feature>
<dbReference type="InterPro" id="IPR052894">
    <property type="entry name" value="AsmA-related"/>
</dbReference>
<dbReference type="PANTHER" id="PTHR30441">
    <property type="entry name" value="DUF748 DOMAIN-CONTAINING PROTEIN"/>
    <property type="match status" value="1"/>
</dbReference>
<feature type="non-terminal residue" evidence="1">
    <location>
        <position position="1"/>
    </location>
</feature>
<dbReference type="AlphaFoldDB" id="A0A382N224"/>
<organism evidence="1">
    <name type="scientific">marine metagenome</name>
    <dbReference type="NCBI Taxonomy" id="408172"/>
    <lineage>
        <taxon>unclassified sequences</taxon>
        <taxon>metagenomes</taxon>
        <taxon>ecological metagenomes</taxon>
    </lineage>
</organism>
<dbReference type="EMBL" id="UINC01097489">
    <property type="protein sequence ID" value="SVC55234.1"/>
    <property type="molecule type" value="Genomic_DNA"/>
</dbReference>
<dbReference type="PANTHER" id="PTHR30441:SF8">
    <property type="entry name" value="DUF748 DOMAIN-CONTAINING PROTEIN"/>
    <property type="match status" value="1"/>
</dbReference>
<dbReference type="GO" id="GO:0090313">
    <property type="term" value="P:regulation of protein targeting to membrane"/>
    <property type="evidence" value="ECO:0007669"/>
    <property type="project" value="TreeGrafter"/>
</dbReference>
<gene>
    <name evidence="1" type="ORF">METZ01_LOCUS308088</name>
</gene>
<proteinExistence type="predicted"/>